<dbReference type="GO" id="GO:0045087">
    <property type="term" value="P:innate immune response"/>
    <property type="evidence" value="ECO:0007669"/>
    <property type="project" value="UniProtKB-KW"/>
</dbReference>
<evidence type="ECO:0000259" key="5">
    <source>
        <dbReference type="PROSITE" id="PS50168"/>
    </source>
</evidence>
<dbReference type="InterPro" id="IPR051249">
    <property type="entry name" value="NLRP_Inflammasome"/>
</dbReference>
<gene>
    <name evidence="8" type="ORF">CRENBAI_011777</name>
</gene>
<dbReference type="Pfam" id="PF23679">
    <property type="entry name" value="UPA-FIIND"/>
    <property type="match status" value="1"/>
</dbReference>
<evidence type="ECO:0000256" key="3">
    <source>
        <dbReference type="ARBA" id="ARBA00022588"/>
    </source>
</evidence>
<evidence type="ECO:0008006" key="10">
    <source>
        <dbReference type="Google" id="ProtNLM"/>
    </source>
</evidence>
<dbReference type="GO" id="GO:0042981">
    <property type="term" value="P:regulation of apoptotic process"/>
    <property type="evidence" value="ECO:0007669"/>
    <property type="project" value="InterPro"/>
</dbReference>
<sequence length="551" mass="63450">MAVVEQLLLEVLNELSSEEFLSKFKRRLSDFSPTLKFAPERAKVIDVMMEKLGQQSVKVIKKLLIEINRKDLAEILPERSLPQIPKSRLDHAATAQNLVDLMMEEFGQQSVKIAREVFTDMTVTDLDPSCLETRLEPGKKSEVTFNKYPGWFDCPLQQDSNSWTELEPEVKTTDPGEASTYSLQSEAGRFECCVSGLRWVCKEMVDFKYRFCSWDGHMERMESRGFMPAGPLMNISLITGRMLEVFLPHWICIPDDVPKPLDQFAVLHMDDFGDAVEEVSEVSSSHVKLTEPIFSPRAVLMRAGFPVKINCNMLIYRTNTAFLTLHVYLIPRDPALQQEMDHREKSFGYKVIRKPDPVTSLKMCDHFILTASLETAEVCPEKLKLRFDPKRPNFFEVYIKNPDTDFQLKLTPEKRPNQVWNCALRKEEYQTTEERQVKHHVEEHLSPLMHKAVSLRERDRETLLEVIGDLKKEELKSFKWFLRNTTVVGPKTDEDTGLLRITACHLENADALDLVDLMLQTYSQQTVGVTKEVLRKINRNDLLEVLSGCSS</sequence>
<evidence type="ECO:0000256" key="2">
    <source>
        <dbReference type="ARBA" id="ARBA00022490"/>
    </source>
</evidence>
<dbReference type="SUPFAM" id="SSF47986">
    <property type="entry name" value="DEATH domain"/>
    <property type="match status" value="1"/>
</dbReference>
<evidence type="ECO:0000259" key="7">
    <source>
        <dbReference type="PROSITE" id="PS51830"/>
    </source>
</evidence>
<organism evidence="8 9">
    <name type="scientific">Crenichthys baileyi</name>
    <name type="common">White River springfish</name>
    <dbReference type="NCBI Taxonomy" id="28760"/>
    <lineage>
        <taxon>Eukaryota</taxon>
        <taxon>Metazoa</taxon>
        <taxon>Chordata</taxon>
        <taxon>Craniata</taxon>
        <taxon>Vertebrata</taxon>
        <taxon>Euteleostomi</taxon>
        <taxon>Actinopterygii</taxon>
        <taxon>Neopterygii</taxon>
        <taxon>Teleostei</taxon>
        <taxon>Neoteleostei</taxon>
        <taxon>Acanthomorphata</taxon>
        <taxon>Ovalentaria</taxon>
        <taxon>Atherinomorphae</taxon>
        <taxon>Cyprinodontiformes</taxon>
        <taxon>Goodeidae</taxon>
        <taxon>Crenichthys</taxon>
    </lineage>
</organism>
<dbReference type="Pfam" id="PF02758">
    <property type="entry name" value="PYRIN"/>
    <property type="match status" value="2"/>
</dbReference>
<feature type="domain" description="Pyrin" evidence="6">
    <location>
        <begin position="449"/>
        <end position="551"/>
    </location>
</feature>
<dbReference type="Gene3D" id="1.10.533.10">
    <property type="entry name" value="Death Domain, Fas"/>
    <property type="match status" value="3"/>
</dbReference>
<dbReference type="PROSITE" id="PS50168">
    <property type="entry name" value="DED"/>
    <property type="match status" value="1"/>
</dbReference>
<evidence type="ECO:0000256" key="1">
    <source>
        <dbReference type="ARBA" id="ARBA00004514"/>
    </source>
</evidence>
<dbReference type="Pfam" id="PF13553">
    <property type="entry name" value="FIIND"/>
    <property type="match status" value="1"/>
</dbReference>
<comment type="caution">
    <text evidence="8">The sequence shown here is derived from an EMBL/GenBank/DDBJ whole genome shotgun (WGS) entry which is preliminary data.</text>
</comment>
<proteinExistence type="predicted"/>
<accession>A0AAV9RYF0</accession>
<dbReference type="SMART" id="SM01289">
    <property type="entry name" value="PYRIN"/>
    <property type="match status" value="2"/>
</dbReference>
<name>A0AAV9RYF0_9TELE</name>
<evidence type="ECO:0000313" key="8">
    <source>
        <dbReference type="EMBL" id="KAK5614059.1"/>
    </source>
</evidence>
<dbReference type="PROSITE" id="PS51830">
    <property type="entry name" value="FIIND"/>
    <property type="match status" value="1"/>
</dbReference>
<dbReference type="InterPro" id="IPR025307">
    <property type="entry name" value="FIIND_dom"/>
</dbReference>
<dbReference type="PANTHER" id="PTHR46985">
    <property type="entry name" value="NACHT, LRR AND PYD DOMAINS-CONTAINING PROTEIN 1"/>
    <property type="match status" value="1"/>
</dbReference>
<keyword evidence="4" id="KW-0391">Immunity</keyword>
<evidence type="ECO:0000256" key="4">
    <source>
        <dbReference type="ARBA" id="ARBA00022859"/>
    </source>
</evidence>
<reference evidence="8 9" key="1">
    <citation type="submission" date="2021-06" db="EMBL/GenBank/DDBJ databases">
        <authorList>
            <person name="Palmer J.M."/>
        </authorList>
    </citation>
    <scope>NUCLEOTIDE SEQUENCE [LARGE SCALE GENOMIC DNA]</scope>
    <source>
        <strain evidence="8 9">MEX-2019</strain>
        <tissue evidence="8">Muscle</tissue>
    </source>
</reference>
<dbReference type="InterPro" id="IPR004020">
    <property type="entry name" value="DAPIN"/>
</dbReference>
<evidence type="ECO:0000313" key="9">
    <source>
        <dbReference type="Proteomes" id="UP001311232"/>
    </source>
</evidence>
<dbReference type="PROSITE" id="PS50824">
    <property type="entry name" value="DAPIN"/>
    <property type="match status" value="1"/>
</dbReference>
<keyword evidence="3" id="KW-0399">Innate immunity</keyword>
<dbReference type="InterPro" id="IPR011029">
    <property type="entry name" value="DEATH-like_dom_sf"/>
</dbReference>
<evidence type="ECO:0000259" key="6">
    <source>
        <dbReference type="PROSITE" id="PS50824"/>
    </source>
</evidence>
<dbReference type="EMBL" id="JAHHUM010001176">
    <property type="protein sequence ID" value="KAK5614059.1"/>
    <property type="molecule type" value="Genomic_DNA"/>
</dbReference>
<dbReference type="GO" id="GO:0005829">
    <property type="term" value="C:cytosol"/>
    <property type="evidence" value="ECO:0007669"/>
    <property type="project" value="UniProtKB-SubCell"/>
</dbReference>
<protein>
    <recommendedName>
        <fullName evidence="10">FIIND domain-containing protein</fullName>
    </recommendedName>
</protein>
<dbReference type="CDD" id="cd08321">
    <property type="entry name" value="Pyrin_ASC-like"/>
    <property type="match status" value="1"/>
</dbReference>
<feature type="domain" description="FIIND" evidence="7">
    <location>
        <begin position="159"/>
        <end position="438"/>
    </location>
</feature>
<dbReference type="Proteomes" id="UP001311232">
    <property type="component" value="Unassembled WGS sequence"/>
</dbReference>
<dbReference type="InterPro" id="IPR001875">
    <property type="entry name" value="DED_dom"/>
</dbReference>
<keyword evidence="9" id="KW-1185">Reference proteome</keyword>
<dbReference type="AlphaFoldDB" id="A0AAV9RYF0"/>
<feature type="domain" description="DED" evidence="5">
    <location>
        <begin position="458"/>
        <end position="548"/>
    </location>
</feature>
<keyword evidence="2" id="KW-0963">Cytoplasm</keyword>
<dbReference type="PANTHER" id="PTHR46985:SF2">
    <property type="entry name" value="APOPTOSIS-ASSOCIATED SPECK-LIKE PROTEIN CONTAINING A CARD"/>
    <property type="match status" value="1"/>
</dbReference>
<comment type="subcellular location">
    <subcellularLocation>
        <location evidence="1">Cytoplasm</location>
        <location evidence="1">Cytosol</location>
    </subcellularLocation>
</comment>